<evidence type="ECO:0000313" key="2">
    <source>
        <dbReference type="Proteomes" id="UP000314294"/>
    </source>
</evidence>
<organism evidence="1 2">
    <name type="scientific">Liparis tanakae</name>
    <name type="common">Tanaka's snailfish</name>
    <dbReference type="NCBI Taxonomy" id="230148"/>
    <lineage>
        <taxon>Eukaryota</taxon>
        <taxon>Metazoa</taxon>
        <taxon>Chordata</taxon>
        <taxon>Craniata</taxon>
        <taxon>Vertebrata</taxon>
        <taxon>Euteleostomi</taxon>
        <taxon>Actinopterygii</taxon>
        <taxon>Neopterygii</taxon>
        <taxon>Teleostei</taxon>
        <taxon>Neoteleostei</taxon>
        <taxon>Acanthomorphata</taxon>
        <taxon>Eupercaria</taxon>
        <taxon>Perciformes</taxon>
        <taxon>Cottioidei</taxon>
        <taxon>Cottales</taxon>
        <taxon>Liparidae</taxon>
        <taxon>Liparis</taxon>
    </lineage>
</organism>
<dbReference type="Proteomes" id="UP000314294">
    <property type="component" value="Unassembled WGS sequence"/>
</dbReference>
<evidence type="ECO:0000313" key="1">
    <source>
        <dbReference type="EMBL" id="TNN66577.1"/>
    </source>
</evidence>
<accession>A0A4Z2HLF5</accession>
<sequence length="66" mass="7735">MDPKAEAMKVSHTNTNAAIYYGFSIVENSRIQSIQELKFLFEKDRWRPDALRAGTTRCDKRLLVFR</sequence>
<comment type="caution">
    <text evidence="1">The sequence shown here is derived from an EMBL/GenBank/DDBJ whole genome shotgun (WGS) entry which is preliminary data.</text>
</comment>
<proteinExistence type="predicted"/>
<keyword evidence="2" id="KW-1185">Reference proteome</keyword>
<dbReference type="EMBL" id="SRLO01000217">
    <property type="protein sequence ID" value="TNN66577.1"/>
    <property type="molecule type" value="Genomic_DNA"/>
</dbReference>
<protein>
    <submittedName>
        <fullName evidence="1">Uncharacterized protein</fullName>
    </submittedName>
</protein>
<gene>
    <name evidence="1" type="ORF">EYF80_023263</name>
</gene>
<reference evidence="1 2" key="1">
    <citation type="submission" date="2019-03" db="EMBL/GenBank/DDBJ databases">
        <title>First draft genome of Liparis tanakae, snailfish: a comprehensive survey of snailfish specific genes.</title>
        <authorList>
            <person name="Kim W."/>
            <person name="Song I."/>
            <person name="Jeong J.-H."/>
            <person name="Kim D."/>
            <person name="Kim S."/>
            <person name="Ryu S."/>
            <person name="Song J.Y."/>
            <person name="Lee S.K."/>
        </authorList>
    </citation>
    <scope>NUCLEOTIDE SEQUENCE [LARGE SCALE GENOMIC DNA]</scope>
    <source>
        <tissue evidence="1">Muscle</tissue>
    </source>
</reference>
<name>A0A4Z2HLF5_9TELE</name>
<dbReference type="AlphaFoldDB" id="A0A4Z2HLF5"/>